<dbReference type="EMBL" id="OANU01000071">
    <property type="protein sequence ID" value="SNX49713.1"/>
    <property type="molecule type" value="Genomic_DNA"/>
</dbReference>
<dbReference type="AlphaFoldDB" id="A0A240EN82"/>
<keyword evidence="2" id="KW-1185">Reference proteome</keyword>
<accession>A0A240EN82</accession>
<dbReference type="Proteomes" id="UP000219336">
    <property type="component" value="Unassembled WGS sequence"/>
</dbReference>
<evidence type="ECO:0000313" key="1">
    <source>
        <dbReference type="EMBL" id="SNX49713.1"/>
    </source>
</evidence>
<organism evidence="1 2">
    <name type="scientific">Vibrio thalassae</name>
    <dbReference type="NCBI Taxonomy" id="1243014"/>
    <lineage>
        <taxon>Bacteria</taxon>
        <taxon>Pseudomonadati</taxon>
        <taxon>Pseudomonadota</taxon>
        <taxon>Gammaproteobacteria</taxon>
        <taxon>Vibrionales</taxon>
        <taxon>Vibrionaceae</taxon>
        <taxon>Vibrio</taxon>
    </lineage>
</organism>
<protein>
    <submittedName>
        <fullName evidence="1">Uncharacterized protein</fullName>
    </submittedName>
</protein>
<sequence>MAVFTSSVLSAKSVAISCVTLARASPPPNTDKPIKAVRYCCGSPEPVAFIAAGAIANTSSALVESKKVLAISALALLIPVTLRSVAATLAAISVSGDTVTLSRRAISGNTVVSVPLLSEIPVASSMYIPPVISIITGSVVGTMVISKAPLASVVPAVLVRSVPFAPDSIAYTRTVAPLMLFATACPVTVHCGSSAYASA</sequence>
<gene>
    <name evidence="1" type="ORF">VTH8203_03361</name>
</gene>
<reference evidence="2" key="1">
    <citation type="submission" date="2016-06" db="EMBL/GenBank/DDBJ databases">
        <authorList>
            <person name="Rodrigo-Torres L."/>
            <person name="Arahal R.D."/>
            <person name="Lucena T."/>
        </authorList>
    </citation>
    <scope>NUCLEOTIDE SEQUENCE [LARGE SCALE GENOMIC DNA]</scope>
    <source>
        <strain evidence="2">CECT8203</strain>
    </source>
</reference>
<evidence type="ECO:0000313" key="2">
    <source>
        <dbReference type="Proteomes" id="UP000219336"/>
    </source>
</evidence>
<name>A0A240EN82_9VIBR</name>
<proteinExistence type="predicted"/>